<organism evidence="3 4">
    <name type="scientific">Apiospora arundinis</name>
    <dbReference type="NCBI Taxonomy" id="335852"/>
    <lineage>
        <taxon>Eukaryota</taxon>
        <taxon>Fungi</taxon>
        <taxon>Dikarya</taxon>
        <taxon>Ascomycota</taxon>
        <taxon>Pezizomycotina</taxon>
        <taxon>Sordariomycetes</taxon>
        <taxon>Xylariomycetidae</taxon>
        <taxon>Amphisphaeriales</taxon>
        <taxon>Apiosporaceae</taxon>
        <taxon>Apiospora</taxon>
    </lineage>
</organism>
<protein>
    <recommendedName>
        <fullName evidence="2">Chromo domain-containing protein</fullName>
    </recommendedName>
</protein>
<dbReference type="InterPro" id="IPR016197">
    <property type="entry name" value="Chromo-like_dom_sf"/>
</dbReference>
<dbReference type="CDD" id="cd00024">
    <property type="entry name" value="CD_CSD"/>
    <property type="match status" value="1"/>
</dbReference>
<gene>
    <name evidence="3" type="ORF">PGQ11_010213</name>
</gene>
<feature type="domain" description="Chromo" evidence="2">
    <location>
        <begin position="69"/>
        <end position="128"/>
    </location>
</feature>
<comment type="caution">
    <text evidence="3">The sequence shown here is derived from an EMBL/GenBank/DDBJ whole genome shotgun (WGS) entry which is preliminary data.</text>
</comment>
<dbReference type="InterPro" id="IPR023780">
    <property type="entry name" value="Chromo_domain"/>
</dbReference>
<evidence type="ECO:0000313" key="3">
    <source>
        <dbReference type="EMBL" id="KAK8859479.1"/>
    </source>
</evidence>
<dbReference type="Pfam" id="PF00385">
    <property type="entry name" value="Chromo"/>
    <property type="match status" value="1"/>
</dbReference>
<comment type="subunit">
    <text evidence="1">Component of the NuA4 histone acetyltransferase complex.</text>
</comment>
<evidence type="ECO:0000313" key="4">
    <source>
        <dbReference type="Proteomes" id="UP001390339"/>
    </source>
</evidence>
<sequence length="234" mass="27789">MSSTPVIVQYMYKRGTFLFSFQIQTEGKPAWKDENDLQRTNEQLVYDFWDNYGGRDKCLGKHRIRNRKYHVFKILEHKYIYAHNSGEPDYWEFKIHWVGYPPTEATWEKEGELHEKAPRAMYDYFASHWKTHFGIIRSDTVADALPKDQKFACGRGMLLEKTPEGLVFRRGPTRLSYSAATQKKLIIAMFKGGFLCWHGERKRWHVHTKDTYSFWDDADVPDDDNFLDFLGRLQ</sequence>
<dbReference type="Gene3D" id="2.40.50.40">
    <property type="match status" value="1"/>
</dbReference>
<dbReference type="SMART" id="SM00298">
    <property type="entry name" value="CHROMO"/>
    <property type="match status" value="1"/>
</dbReference>
<proteinExistence type="predicted"/>
<evidence type="ECO:0000256" key="1">
    <source>
        <dbReference type="ARBA" id="ARBA00011353"/>
    </source>
</evidence>
<reference evidence="3 4" key="1">
    <citation type="journal article" date="2024" name="IMA Fungus">
        <title>Apiospora arundinis, a panoply of carbohydrate-active enzymes and secondary metabolites.</title>
        <authorList>
            <person name="Sorensen T."/>
            <person name="Petersen C."/>
            <person name="Muurmann A.T."/>
            <person name="Christiansen J.V."/>
            <person name="Brundto M.L."/>
            <person name="Overgaard C.K."/>
            <person name="Boysen A.T."/>
            <person name="Wollenberg R.D."/>
            <person name="Larsen T.O."/>
            <person name="Sorensen J.L."/>
            <person name="Nielsen K.L."/>
            <person name="Sondergaard T.E."/>
        </authorList>
    </citation>
    <scope>NUCLEOTIDE SEQUENCE [LARGE SCALE GENOMIC DNA]</scope>
    <source>
        <strain evidence="3 4">AAU 773</strain>
    </source>
</reference>
<dbReference type="SUPFAM" id="SSF54160">
    <property type="entry name" value="Chromo domain-like"/>
    <property type="match status" value="1"/>
</dbReference>
<keyword evidence="4" id="KW-1185">Reference proteome</keyword>
<dbReference type="EMBL" id="JAPCWZ010000006">
    <property type="protein sequence ID" value="KAK8859479.1"/>
    <property type="molecule type" value="Genomic_DNA"/>
</dbReference>
<dbReference type="Proteomes" id="UP001390339">
    <property type="component" value="Unassembled WGS sequence"/>
</dbReference>
<dbReference type="PROSITE" id="PS50013">
    <property type="entry name" value="CHROMO_2"/>
    <property type="match status" value="1"/>
</dbReference>
<evidence type="ECO:0000259" key="2">
    <source>
        <dbReference type="PROSITE" id="PS50013"/>
    </source>
</evidence>
<name>A0ABR2I903_9PEZI</name>
<accession>A0ABR2I903</accession>
<dbReference type="InterPro" id="IPR000953">
    <property type="entry name" value="Chromo/chromo_shadow_dom"/>
</dbReference>